<dbReference type="Proteomes" id="UP001596447">
    <property type="component" value="Unassembled WGS sequence"/>
</dbReference>
<dbReference type="EMBL" id="JBHTAR010000011">
    <property type="protein sequence ID" value="MFC7200635.1"/>
    <property type="molecule type" value="Genomic_DNA"/>
</dbReference>
<evidence type="ECO:0000256" key="2">
    <source>
        <dbReference type="SAM" id="MobiDB-lite"/>
    </source>
</evidence>
<feature type="region of interest" description="Disordered" evidence="2">
    <location>
        <begin position="87"/>
        <end position="133"/>
    </location>
</feature>
<dbReference type="Pfam" id="PF23991">
    <property type="entry name" value="DUF7310"/>
    <property type="match status" value="1"/>
</dbReference>
<accession>A0ABD5Z6L3</accession>
<sequence>MSDDSLDASLRAVERQCTGAGEHDGTGRLIPTDHLVDLDARLSDAERRLDAAVQSVRGYVGALDHVNEEVERRADAALAVAERLDEASEGPCVETCAERRPKHAAPSTDDAADTTYTTHPPKTSGSTDNGFLA</sequence>
<dbReference type="RefSeq" id="WP_279527411.1">
    <property type="nucleotide sequence ID" value="NZ_CP122312.1"/>
</dbReference>
<feature type="domain" description="DUF7310" evidence="3">
    <location>
        <begin position="6"/>
        <end position="83"/>
    </location>
</feature>
<organism evidence="4 5">
    <name type="scientific">Halospeciosus flavus</name>
    <dbReference type="NCBI Taxonomy" id="3032283"/>
    <lineage>
        <taxon>Archaea</taxon>
        <taxon>Methanobacteriati</taxon>
        <taxon>Methanobacteriota</taxon>
        <taxon>Stenosarchaea group</taxon>
        <taxon>Halobacteria</taxon>
        <taxon>Halobacteriales</taxon>
        <taxon>Halobacteriaceae</taxon>
        <taxon>Halospeciosus</taxon>
    </lineage>
</organism>
<feature type="compositionally biased region" description="Low complexity" evidence="2">
    <location>
        <begin position="104"/>
        <end position="121"/>
    </location>
</feature>
<evidence type="ECO:0000313" key="4">
    <source>
        <dbReference type="EMBL" id="MFC7200635.1"/>
    </source>
</evidence>
<feature type="compositionally biased region" description="Polar residues" evidence="2">
    <location>
        <begin position="123"/>
        <end position="133"/>
    </location>
</feature>
<comment type="caution">
    <text evidence="4">The sequence shown here is derived from an EMBL/GenBank/DDBJ whole genome shotgun (WGS) entry which is preliminary data.</text>
</comment>
<gene>
    <name evidence="4" type="ORF">ACFQJ9_14635</name>
</gene>
<evidence type="ECO:0000256" key="1">
    <source>
        <dbReference type="SAM" id="Coils"/>
    </source>
</evidence>
<feature type="coiled-coil region" evidence="1">
    <location>
        <begin position="35"/>
        <end position="87"/>
    </location>
</feature>
<evidence type="ECO:0000313" key="5">
    <source>
        <dbReference type="Proteomes" id="UP001596447"/>
    </source>
</evidence>
<keyword evidence="1" id="KW-0175">Coiled coil</keyword>
<reference evidence="4 5" key="1">
    <citation type="journal article" date="2019" name="Int. J. Syst. Evol. Microbiol.">
        <title>The Global Catalogue of Microorganisms (GCM) 10K type strain sequencing project: providing services to taxonomists for standard genome sequencing and annotation.</title>
        <authorList>
            <consortium name="The Broad Institute Genomics Platform"/>
            <consortium name="The Broad Institute Genome Sequencing Center for Infectious Disease"/>
            <person name="Wu L."/>
            <person name="Ma J."/>
        </authorList>
    </citation>
    <scope>NUCLEOTIDE SEQUENCE [LARGE SCALE GENOMIC DNA]</scope>
    <source>
        <strain evidence="4 5">XZGYJ-43</strain>
    </source>
</reference>
<dbReference type="InterPro" id="IPR055734">
    <property type="entry name" value="DUF7310"/>
</dbReference>
<name>A0ABD5Z6L3_9EURY</name>
<proteinExistence type="predicted"/>
<evidence type="ECO:0000259" key="3">
    <source>
        <dbReference type="Pfam" id="PF23991"/>
    </source>
</evidence>
<keyword evidence="5" id="KW-1185">Reference proteome</keyword>
<dbReference type="AlphaFoldDB" id="A0ABD5Z6L3"/>
<feature type="region of interest" description="Disordered" evidence="2">
    <location>
        <begin position="1"/>
        <end position="28"/>
    </location>
</feature>
<protein>
    <recommendedName>
        <fullName evidence="3">DUF7310 domain-containing protein</fullName>
    </recommendedName>
</protein>